<name>A0A2S8F8Y6_9BACT</name>
<keyword evidence="1" id="KW-0732">Signal</keyword>
<evidence type="ECO:0000313" key="3">
    <source>
        <dbReference type="Proteomes" id="UP000238322"/>
    </source>
</evidence>
<dbReference type="AlphaFoldDB" id="A0A2S8F8Y6"/>
<evidence type="ECO:0000313" key="2">
    <source>
        <dbReference type="EMBL" id="PQO28605.1"/>
    </source>
</evidence>
<gene>
    <name evidence="2" type="ORF">C5Y83_28815</name>
</gene>
<comment type="caution">
    <text evidence="2">The sequence shown here is derived from an EMBL/GenBank/DDBJ whole genome shotgun (WGS) entry which is preliminary data.</text>
</comment>
<dbReference type="OrthoDB" id="288013at2"/>
<dbReference type="Proteomes" id="UP000238322">
    <property type="component" value="Unassembled WGS sequence"/>
</dbReference>
<accession>A0A2S8F8Y6</accession>
<feature type="signal peptide" evidence="1">
    <location>
        <begin position="1"/>
        <end position="24"/>
    </location>
</feature>
<sequence>MFRSPLIYVLSLAAASTGVATSLAVEPYKARITTDKVFTRSGPGQNYYPTAYLDKNSVVEVYREDAGGWLAIRPTENEFSLIRAQDLSYGEDRRDAQIEGHDTASYVGSQISDQHHVVHVNLNRGEPVSVLGIVEMRDKESGKKEAFYRISPPSGEFRWINKHFVERITPDAATIRAREDDPAAITEAIKDAEFWRKTEDNLRVVRPVSYDEVPGDMKGAKLSGEAEPIEPLVPLPDMDLMELELAISQECLKPYEEWKFKPLRDQAKRLTAEGESPLDRGRARLLLEKIDEFIQLYERKLAAKEAQDLKAAPSAVLYLDDEKFGKIGQSGDPAASFVGDGLDPRYDGRGWLMPVITRASASQQNGQYTPPFALTDSQGNILQFVSPAPGLNLRRYSRTQVGIYGQVSPLNQFTKPHLTAHRVIVLDRHEKR</sequence>
<protein>
    <recommendedName>
        <fullName evidence="4">SH3b domain-containing protein</fullName>
    </recommendedName>
</protein>
<reference evidence="2 3" key="1">
    <citation type="submission" date="2018-02" db="EMBL/GenBank/DDBJ databases">
        <title>Comparative genomes isolates from brazilian mangrove.</title>
        <authorList>
            <person name="Araujo J.E."/>
            <person name="Taketani R.G."/>
            <person name="Silva M.C.P."/>
            <person name="Loureco M.V."/>
            <person name="Andreote F.D."/>
        </authorList>
    </citation>
    <scope>NUCLEOTIDE SEQUENCE [LARGE SCALE GENOMIC DNA]</scope>
    <source>
        <strain evidence="2 3">Hex-1 MGV</strain>
    </source>
</reference>
<dbReference type="EMBL" id="PUHY01000016">
    <property type="protein sequence ID" value="PQO28605.1"/>
    <property type="molecule type" value="Genomic_DNA"/>
</dbReference>
<dbReference type="RefSeq" id="WP_105333272.1">
    <property type="nucleotide sequence ID" value="NZ_PUHY01000016.1"/>
</dbReference>
<feature type="chain" id="PRO_5015586073" description="SH3b domain-containing protein" evidence="1">
    <location>
        <begin position="25"/>
        <end position="432"/>
    </location>
</feature>
<organism evidence="2 3">
    <name type="scientific">Blastopirellula marina</name>
    <dbReference type="NCBI Taxonomy" id="124"/>
    <lineage>
        <taxon>Bacteria</taxon>
        <taxon>Pseudomonadati</taxon>
        <taxon>Planctomycetota</taxon>
        <taxon>Planctomycetia</taxon>
        <taxon>Pirellulales</taxon>
        <taxon>Pirellulaceae</taxon>
        <taxon>Blastopirellula</taxon>
    </lineage>
</organism>
<evidence type="ECO:0008006" key="4">
    <source>
        <dbReference type="Google" id="ProtNLM"/>
    </source>
</evidence>
<evidence type="ECO:0000256" key="1">
    <source>
        <dbReference type="SAM" id="SignalP"/>
    </source>
</evidence>
<proteinExistence type="predicted"/>